<evidence type="ECO:0000313" key="3">
    <source>
        <dbReference type="Proteomes" id="UP001229421"/>
    </source>
</evidence>
<dbReference type="InterPro" id="IPR017451">
    <property type="entry name" value="F-box-assoc_interact_dom"/>
</dbReference>
<dbReference type="InterPro" id="IPR036047">
    <property type="entry name" value="F-box-like_dom_sf"/>
</dbReference>
<keyword evidence="3" id="KW-1185">Reference proteome</keyword>
<dbReference type="InterPro" id="IPR001810">
    <property type="entry name" value="F-box_dom"/>
</dbReference>
<feature type="domain" description="F-box" evidence="1">
    <location>
        <begin position="13"/>
        <end position="53"/>
    </location>
</feature>
<dbReference type="Gene3D" id="1.20.1280.50">
    <property type="match status" value="1"/>
</dbReference>
<dbReference type="EMBL" id="JAUHHV010000005">
    <property type="protein sequence ID" value="KAK1423972.1"/>
    <property type="molecule type" value="Genomic_DNA"/>
</dbReference>
<proteinExistence type="predicted"/>
<accession>A0AAD8KPF1</accession>
<dbReference type="PANTHER" id="PTHR31672">
    <property type="entry name" value="BNACNNG10540D PROTEIN"/>
    <property type="match status" value="1"/>
</dbReference>
<dbReference type="PANTHER" id="PTHR31672:SF2">
    <property type="entry name" value="F-BOX DOMAIN-CONTAINING PROTEIN"/>
    <property type="match status" value="1"/>
</dbReference>
<sequence>MMETTNSSSSCYFAEEIILEILSKLPIKSLFRSKCVCKLWYNLASNRSFIHHFNQLSATNVMLLLQQQQHHPDPSDSNILLLDHKTMPVGSKLSLSLSFIKDDRVIIRASCNGLLLCCSSNEKGVYYVCNPITRDFKLLPRIQERPITRFYPDCEPTLVGLSSDLLTNTYKVVLAGYHRMFGHRPESAKLICSVFDSHSNKWRKYVSHDQRHTFTHMNRNQVVFLNASLHWMTQGFSYLLVLDLDLDMWRRIVLPHEMGCSGSRVYLLEFDGKLSVVQICSVWMTIWVYDEGRWDVIDRVSLRCIRGMVPGIFPICQGRDYVFLAGHKQVLVFQRKTRSWKEIYSVKNNNTTMPLWFSAHSFRATIFSTR</sequence>
<dbReference type="AlphaFoldDB" id="A0AAD8KPF1"/>
<dbReference type="Pfam" id="PF00646">
    <property type="entry name" value="F-box"/>
    <property type="match status" value="1"/>
</dbReference>
<dbReference type="InterPro" id="IPR006527">
    <property type="entry name" value="F-box-assoc_dom_typ1"/>
</dbReference>
<organism evidence="2 3">
    <name type="scientific">Tagetes erecta</name>
    <name type="common">African marigold</name>
    <dbReference type="NCBI Taxonomy" id="13708"/>
    <lineage>
        <taxon>Eukaryota</taxon>
        <taxon>Viridiplantae</taxon>
        <taxon>Streptophyta</taxon>
        <taxon>Embryophyta</taxon>
        <taxon>Tracheophyta</taxon>
        <taxon>Spermatophyta</taxon>
        <taxon>Magnoliopsida</taxon>
        <taxon>eudicotyledons</taxon>
        <taxon>Gunneridae</taxon>
        <taxon>Pentapetalae</taxon>
        <taxon>asterids</taxon>
        <taxon>campanulids</taxon>
        <taxon>Asterales</taxon>
        <taxon>Asteraceae</taxon>
        <taxon>Asteroideae</taxon>
        <taxon>Heliantheae alliance</taxon>
        <taxon>Tageteae</taxon>
        <taxon>Tagetes</taxon>
    </lineage>
</organism>
<dbReference type="InterPro" id="IPR050796">
    <property type="entry name" value="SCF_F-box_component"/>
</dbReference>
<reference evidence="2" key="1">
    <citation type="journal article" date="2023" name="bioRxiv">
        <title>Improved chromosome-level genome assembly for marigold (Tagetes erecta).</title>
        <authorList>
            <person name="Jiang F."/>
            <person name="Yuan L."/>
            <person name="Wang S."/>
            <person name="Wang H."/>
            <person name="Xu D."/>
            <person name="Wang A."/>
            <person name="Fan W."/>
        </authorList>
    </citation>
    <scope>NUCLEOTIDE SEQUENCE</scope>
    <source>
        <strain evidence="2">WSJ</strain>
        <tissue evidence="2">Leaf</tissue>
    </source>
</reference>
<dbReference type="SUPFAM" id="SSF81383">
    <property type="entry name" value="F-box domain"/>
    <property type="match status" value="1"/>
</dbReference>
<name>A0AAD8KPF1_TARER</name>
<protein>
    <recommendedName>
        <fullName evidence="1">F-box domain-containing protein</fullName>
    </recommendedName>
</protein>
<comment type="caution">
    <text evidence="2">The sequence shown here is derived from an EMBL/GenBank/DDBJ whole genome shotgun (WGS) entry which is preliminary data.</text>
</comment>
<evidence type="ECO:0000313" key="2">
    <source>
        <dbReference type="EMBL" id="KAK1423972.1"/>
    </source>
</evidence>
<dbReference type="Proteomes" id="UP001229421">
    <property type="component" value="Unassembled WGS sequence"/>
</dbReference>
<dbReference type="NCBIfam" id="TIGR01640">
    <property type="entry name" value="F_box_assoc_1"/>
    <property type="match status" value="1"/>
</dbReference>
<dbReference type="SMART" id="SM00256">
    <property type="entry name" value="FBOX"/>
    <property type="match status" value="1"/>
</dbReference>
<gene>
    <name evidence="2" type="ORF">QVD17_19283</name>
</gene>
<evidence type="ECO:0000259" key="1">
    <source>
        <dbReference type="SMART" id="SM00256"/>
    </source>
</evidence>
<dbReference type="Pfam" id="PF07734">
    <property type="entry name" value="FBA_1"/>
    <property type="match status" value="1"/>
</dbReference>